<proteinExistence type="predicted"/>
<keyword evidence="1" id="KW-1133">Transmembrane helix</keyword>
<dbReference type="EMBL" id="CP076136">
    <property type="protein sequence ID" value="QWG21308.1"/>
    <property type="molecule type" value="Genomic_DNA"/>
</dbReference>
<reference evidence="2 3" key="1">
    <citation type="submission" date="2021-06" db="EMBL/GenBank/DDBJ databases">
        <title>Bradyrhizobium sp. S2-11-4 Genome sequencing.</title>
        <authorList>
            <person name="Jin L."/>
        </authorList>
    </citation>
    <scope>NUCLEOTIDE SEQUENCE [LARGE SCALE GENOMIC DNA]</scope>
    <source>
        <strain evidence="2 3">S2-11-4</strain>
    </source>
</reference>
<accession>A0A975NTX8</accession>
<protein>
    <submittedName>
        <fullName evidence="2">Uncharacterized protein</fullName>
    </submittedName>
</protein>
<organism evidence="2 3">
    <name type="scientific">Bradyrhizobium sediminis</name>
    <dbReference type="NCBI Taxonomy" id="2840469"/>
    <lineage>
        <taxon>Bacteria</taxon>
        <taxon>Pseudomonadati</taxon>
        <taxon>Pseudomonadota</taxon>
        <taxon>Alphaproteobacteria</taxon>
        <taxon>Hyphomicrobiales</taxon>
        <taxon>Nitrobacteraceae</taxon>
        <taxon>Bradyrhizobium</taxon>
    </lineage>
</organism>
<dbReference type="RefSeq" id="WP_215602031.1">
    <property type="nucleotide sequence ID" value="NZ_CP076136.1"/>
</dbReference>
<keyword evidence="1" id="KW-0812">Transmembrane</keyword>
<evidence type="ECO:0000313" key="3">
    <source>
        <dbReference type="Proteomes" id="UP000676951"/>
    </source>
</evidence>
<keyword evidence="1" id="KW-0472">Membrane</keyword>
<evidence type="ECO:0000256" key="1">
    <source>
        <dbReference type="SAM" id="Phobius"/>
    </source>
</evidence>
<sequence length="91" mass="9968">MAKRYNIVSRIIAAAALVFVYMISVVGTSGLFLAASTSSAEAQWGRGRGRGRGRGFYRGRGRGYGIYVAPPIVRGRGCYFSPRWGRVICPY</sequence>
<feature type="transmembrane region" description="Helical" evidence="1">
    <location>
        <begin position="12"/>
        <end position="33"/>
    </location>
</feature>
<name>A0A975NTX8_9BRAD</name>
<dbReference type="Proteomes" id="UP000676951">
    <property type="component" value="Chromosome"/>
</dbReference>
<keyword evidence="3" id="KW-1185">Reference proteome</keyword>
<dbReference type="AlphaFoldDB" id="A0A975NTX8"/>
<evidence type="ECO:0000313" key="2">
    <source>
        <dbReference type="EMBL" id="QWG21308.1"/>
    </source>
</evidence>
<gene>
    <name evidence="2" type="ORF">KMZ93_14830</name>
</gene>